<evidence type="ECO:0000256" key="1">
    <source>
        <dbReference type="SAM" id="MobiDB-lite"/>
    </source>
</evidence>
<dbReference type="EMBL" id="FNHS01000004">
    <property type="protein sequence ID" value="SDM88431.1"/>
    <property type="molecule type" value="Genomic_DNA"/>
</dbReference>
<dbReference type="OrthoDB" id="7996646at2"/>
<dbReference type="STRING" id="582672.SAMN05216360_104141"/>
<protein>
    <submittedName>
        <fullName evidence="2">Uncharacterized protein</fullName>
    </submittedName>
</protein>
<dbReference type="AlphaFoldDB" id="A0A1G9WW02"/>
<proteinExistence type="predicted"/>
<reference evidence="3" key="1">
    <citation type="submission" date="2016-10" db="EMBL/GenBank/DDBJ databases">
        <authorList>
            <person name="Varghese N."/>
            <person name="Submissions S."/>
        </authorList>
    </citation>
    <scope>NUCLEOTIDE SEQUENCE [LARGE SCALE GENOMIC DNA]</scope>
    <source>
        <strain evidence="3">BL47</strain>
    </source>
</reference>
<evidence type="ECO:0000313" key="3">
    <source>
        <dbReference type="Proteomes" id="UP000198704"/>
    </source>
</evidence>
<accession>A0A1G9WW02</accession>
<feature type="region of interest" description="Disordered" evidence="1">
    <location>
        <begin position="172"/>
        <end position="192"/>
    </location>
</feature>
<sequence length="192" mass="21209">MPRLILRPMPQPPQGACIGTFDGEPLTLVGRDYLVGDRVIAQADIGEDLVEAVDDAATRVLGHEWVTGLARLMQINRRSTSKDRIAKSGLPEYTLLFLGEAAAHAHPRALGHALLCAVELQEAYTTATHKSGRPAAVDIVERNLATAATYRRALHVLDEVLAEREAFRRRREAAEAEWSGPRDSWRQPLTDE</sequence>
<keyword evidence="3" id="KW-1185">Reference proteome</keyword>
<name>A0A1G9WW02_9HYPH</name>
<dbReference type="Proteomes" id="UP000198704">
    <property type="component" value="Unassembled WGS sequence"/>
</dbReference>
<organism evidence="2 3">
    <name type="scientific">Methylobacterium phyllostachyos</name>
    <dbReference type="NCBI Taxonomy" id="582672"/>
    <lineage>
        <taxon>Bacteria</taxon>
        <taxon>Pseudomonadati</taxon>
        <taxon>Pseudomonadota</taxon>
        <taxon>Alphaproteobacteria</taxon>
        <taxon>Hyphomicrobiales</taxon>
        <taxon>Methylobacteriaceae</taxon>
        <taxon>Methylobacterium</taxon>
    </lineage>
</organism>
<dbReference type="RefSeq" id="WP_091714743.1">
    <property type="nucleotide sequence ID" value="NZ_FNHS01000004.1"/>
</dbReference>
<gene>
    <name evidence="2" type="ORF">SAMN05216360_104141</name>
</gene>
<evidence type="ECO:0000313" key="2">
    <source>
        <dbReference type="EMBL" id="SDM88431.1"/>
    </source>
</evidence>